<dbReference type="InterPro" id="IPR050367">
    <property type="entry name" value="APC_superfamily"/>
</dbReference>
<dbReference type="RefSeq" id="WP_072993409.1">
    <property type="nucleotide sequence ID" value="NZ_FQZB01000025.1"/>
</dbReference>
<dbReference type="NCBIfam" id="NF011775">
    <property type="entry name" value="PRK15238.1"/>
    <property type="match status" value="1"/>
</dbReference>
<evidence type="ECO:0000313" key="9">
    <source>
        <dbReference type="Proteomes" id="UP000184310"/>
    </source>
</evidence>
<feature type="transmembrane region" description="Helical" evidence="7">
    <location>
        <begin position="214"/>
        <end position="238"/>
    </location>
</feature>
<feature type="transmembrane region" description="Helical" evidence="7">
    <location>
        <begin position="369"/>
        <end position="389"/>
    </location>
</feature>
<feature type="transmembrane region" description="Helical" evidence="7">
    <location>
        <begin position="472"/>
        <end position="490"/>
    </location>
</feature>
<dbReference type="GO" id="GO:0022857">
    <property type="term" value="F:transmembrane transporter activity"/>
    <property type="evidence" value="ECO:0007669"/>
    <property type="project" value="InterPro"/>
</dbReference>
<organism evidence="8 9">
    <name type="scientific">Clostridium cavendishii DSM 21758</name>
    <dbReference type="NCBI Taxonomy" id="1121302"/>
    <lineage>
        <taxon>Bacteria</taxon>
        <taxon>Bacillati</taxon>
        <taxon>Bacillota</taxon>
        <taxon>Clostridia</taxon>
        <taxon>Eubacteriales</taxon>
        <taxon>Clostridiaceae</taxon>
        <taxon>Clostridium</taxon>
    </lineage>
</organism>
<keyword evidence="5 7" id="KW-1133">Transmembrane helix</keyword>
<feature type="transmembrane region" description="Helical" evidence="7">
    <location>
        <begin position="42"/>
        <end position="65"/>
    </location>
</feature>
<name>A0A1M6UUS2_9CLOT</name>
<dbReference type="Gene3D" id="1.20.1740.10">
    <property type="entry name" value="Amino acid/polyamine transporter I"/>
    <property type="match status" value="1"/>
</dbReference>
<dbReference type="PANTHER" id="PTHR42770:SF15">
    <property type="entry name" value="GLUTAMATE_GAMMA-AMINOBUTYRATE ANTIPORTER-RELATED"/>
    <property type="match status" value="1"/>
</dbReference>
<proteinExistence type="predicted"/>
<evidence type="ECO:0000256" key="7">
    <source>
        <dbReference type="SAM" id="Phobius"/>
    </source>
</evidence>
<dbReference type="GO" id="GO:0005886">
    <property type="term" value="C:plasma membrane"/>
    <property type="evidence" value="ECO:0007669"/>
    <property type="project" value="UniProtKB-SubCell"/>
</dbReference>
<dbReference type="AlphaFoldDB" id="A0A1M6UUS2"/>
<evidence type="ECO:0000256" key="2">
    <source>
        <dbReference type="ARBA" id="ARBA00022448"/>
    </source>
</evidence>
<sequence>MATKENSTKKLTLISLVLMIFASVFGFPNMPRAFFLMGYGAIPWYMLSALTFFIPYAFMMAEYGSAFKDEKGGIYTWMRKSIGPKYAFVGVFMWYASYIVWMVGTSSIIWIPLSNAIFGSDTTSSWALFGLKSTQVIGILGILWMALITFIATKGLEKIKKITSIAGTAVAVLNVFLLIGSLLVLILNKGNLAQPIEGLHSFISSPNSSYGSPVAMLSFVVFAIFAFGGIEVVGGLVDETENAAKNFPKGIITAALIISIGYSLGIFACGIFTNWTGILSGKDVHMGNVAYILMKNLGVSLGLAMGTTTETALVIGSWVARFVGFSMFLAFTGTFFTLAFAPLKQLIEGTPKELWPAKMTKVKDGIPKNALIIQCVIVILMIMLVSFGGDEAAKFFSRLQLMTNVAMTLPNLFIAGAFIAFKNNDNIKKTFVMFKTKTKAKIATCSVLITVGFANIFTIIEPWYTKGDISSTIWMIAGPLCFTVVALIVYNRAEKKQNINNEEAA</sequence>
<evidence type="ECO:0000256" key="4">
    <source>
        <dbReference type="ARBA" id="ARBA00022692"/>
    </source>
</evidence>
<dbReference type="Pfam" id="PF13520">
    <property type="entry name" value="AA_permease_2"/>
    <property type="match status" value="1"/>
</dbReference>
<evidence type="ECO:0000313" key="8">
    <source>
        <dbReference type="EMBL" id="SHK72925.1"/>
    </source>
</evidence>
<comment type="subcellular location">
    <subcellularLocation>
        <location evidence="1">Cell membrane</location>
        <topology evidence="1">Multi-pass membrane protein</topology>
    </subcellularLocation>
</comment>
<keyword evidence="9" id="KW-1185">Reference proteome</keyword>
<dbReference type="PIRSF" id="PIRSF006060">
    <property type="entry name" value="AA_transporter"/>
    <property type="match status" value="1"/>
</dbReference>
<protein>
    <submittedName>
        <fullName evidence="8">Amino acid/polyamine/organocation transporter, APC superfamily</fullName>
    </submittedName>
</protein>
<feature type="transmembrane region" description="Helical" evidence="7">
    <location>
        <begin position="86"/>
        <end position="113"/>
    </location>
</feature>
<dbReference type="InterPro" id="IPR002293">
    <property type="entry name" value="AA/rel_permease1"/>
</dbReference>
<evidence type="ECO:0000256" key="1">
    <source>
        <dbReference type="ARBA" id="ARBA00004651"/>
    </source>
</evidence>
<accession>A0A1M6UUS2</accession>
<dbReference type="PANTHER" id="PTHR42770">
    <property type="entry name" value="AMINO ACID TRANSPORTER-RELATED"/>
    <property type="match status" value="1"/>
</dbReference>
<reference evidence="8 9" key="1">
    <citation type="submission" date="2016-11" db="EMBL/GenBank/DDBJ databases">
        <authorList>
            <person name="Jaros S."/>
            <person name="Januszkiewicz K."/>
            <person name="Wedrychowicz H."/>
        </authorList>
    </citation>
    <scope>NUCLEOTIDE SEQUENCE [LARGE SCALE GENOMIC DNA]</scope>
    <source>
        <strain evidence="8 9">DSM 21758</strain>
    </source>
</reference>
<dbReference type="Proteomes" id="UP000184310">
    <property type="component" value="Unassembled WGS sequence"/>
</dbReference>
<gene>
    <name evidence="8" type="ORF">SAMN02745163_04355</name>
</gene>
<feature type="transmembrane region" description="Helical" evidence="7">
    <location>
        <begin position="165"/>
        <end position="187"/>
    </location>
</feature>
<dbReference type="OrthoDB" id="92719at2"/>
<keyword evidence="3" id="KW-1003">Cell membrane</keyword>
<feature type="transmembrane region" description="Helical" evidence="7">
    <location>
        <begin position="133"/>
        <end position="153"/>
    </location>
</feature>
<evidence type="ECO:0000256" key="5">
    <source>
        <dbReference type="ARBA" id="ARBA00022989"/>
    </source>
</evidence>
<dbReference type="STRING" id="1121302.SAMN02745163_04355"/>
<evidence type="ECO:0000256" key="3">
    <source>
        <dbReference type="ARBA" id="ARBA00022475"/>
    </source>
</evidence>
<feature type="transmembrane region" description="Helical" evidence="7">
    <location>
        <begin position="442"/>
        <end position="460"/>
    </location>
</feature>
<keyword evidence="4 7" id="KW-0812">Transmembrane</keyword>
<feature type="transmembrane region" description="Helical" evidence="7">
    <location>
        <begin position="250"/>
        <end position="273"/>
    </location>
</feature>
<evidence type="ECO:0000256" key="6">
    <source>
        <dbReference type="ARBA" id="ARBA00023136"/>
    </source>
</evidence>
<dbReference type="EMBL" id="FQZB01000025">
    <property type="protein sequence ID" value="SHK72925.1"/>
    <property type="molecule type" value="Genomic_DNA"/>
</dbReference>
<keyword evidence="2" id="KW-0813">Transport</keyword>
<feature type="transmembrane region" description="Helical" evidence="7">
    <location>
        <begin position="322"/>
        <end position="343"/>
    </location>
</feature>
<keyword evidence="6 7" id="KW-0472">Membrane</keyword>
<feature type="transmembrane region" description="Helical" evidence="7">
    <location>
        <begin position="401"/>
        <end position="421"/>
    </location>
</feature>